<dbReference type="Gene3D" id="3.40.718.10">
    <property type="entry name" value="Isopropylmalate Dehydrogenase"/>
    <property type="match status" value="1"/>
</dbReference>
<dbReference type="Gene3D" id="3.30.70.1570">
    <property type="match status" value="1"/>
</dbReference>
<gene>
    <name evidence="3" type="primary">icd-2</name>
    <name evidence="3" type="ORF">HLUCCX10_09835</name>
</gene>
<dbReference type="EC" id="1.1.1.-" evidence="3"/>
<dbReference type="Pfam" id="PF18324">
    <property type="entry name" value="Isocitrate_DH_C_bact"/>
    <property type="match status" value="1"/>
</dbReference>
<evidence type="ECO:0000313" key="4">
    <source>
        <dbReference type="Proteomes" id="UP000050421"/>
    </source>
</evidence>
<name>A0A0P7YJ66_9BACT</name>
<keyword evidence="3" id="KW-0560">Oxidoreductase</keyword>
<dbReference type="InterPro" id="IPR024084">
    <property type="entry name" value="IsoPropMal-DH-like_dom"/>
</dbReference>
<dbReference type="EMBL" id="LJXT01000056">
    <property type="protein sequence ID" value="KPQ15084.1"/>
    <property type="molecule type" value="Genomic_DNA"/>
</dbReference>
<dbReference type="SUPFAM" id="SSF53659">
    <property type="entry name" value="Isocitrate/Isopropylmalate dehydrogenase-like"/>
    <property type="match status" value="1"/>
</dbReference>
<evidence type="ECO:0000313" key="3">
    <source>
        <dbReference type="EMBL" id="KPQ15084.1"/>
    </source>
</evidence>
<evidence type="ECO:0000259" key="1">
    <source>
        <dbReference type="Pfam" id="PF00180"/>
    </source>
</evidence>
<comment type="caution">
    <text evidence="3">The sequence shown here is derived from an EMBL/GenBank/DDBJ whole genome shotgun (WGS) entry which is preliminary data.</text>
</comment>
<dbReference type="Pfam" id="PF00180">
    <property type="entry name" value="Iso_dh"/>
    <property type="match status" value="1"/>
</dbReference>
<dbReference type="InterPro" id="IPR046997">
    <property type="entry name" value="Isocitrate_DH_TT1725_C_sf"/>
</dbReference>
<feature type="non-terminal residue" evidence="3">
    <location>
        <position position="1"/>
    </location>
</feature>
<dbReference type="AlphaFoldDB" id="A0A0P7YJ66"/>
<feature type="domain" description="Isocitrate dehydrogenase/Hypothetical protein TT1725 C-terminal" evidence="2">
    <location>
        <begin position="98"/>
        <end position="207"/>
    </location>
</feature>
<protein>
    <submittedName>
        <fullName evidence="3">Isocitrate dehydrogenase</fullName>
        <ecNumber evidence="3">1.1.1.-</ecNumber>
    </submittedName>
</protein>
<dbReference type="InterPro" id="IPR040978">
    <property type="entry name" value="Isocitrate_DH_TT1725_C"/>
</dbReference>
<dbReference type="Proteomes" id="UP000050421">
    <property type="component" value="Unassembled WGS sequence"/>
</dbReference>
<reference evidence="3 4" key="1">
    <citation type="submission" date="2015-09" db="EMBL/GenBank/DDBJ databases">
        <title>Identification and resolution of microdiversity through metagenomic sequencing of parallel consortia.</title>
        <authorList>
            <person name="Nelson W.C."/>
            <person name="Romine M.F."/>
            <person name="Lindemann S.R."/>
        </authorList>
    </citation>
    <scope>NUCLEOTIDE SEQUENCE [LARGE SCALE GENOMIC DNA]</scope>
    <source>
        <strain evidence="3">HL-49</strain>
    </source>
</reference>
<dbReference type="PATRIC" id="fig|1305737.6.peg.2588"/>
<organism evidence="3 4">
    <name type="scientific">Algoriphagus marincola HL-49</name>
    <dbReference type="NCBI Taxonomy" id="1305737"/>
    <lineage>
        <taxon>Bacteria</taxon>
        <taxon>Pseudomonadati</taxon>
        <taxon>Bacteroidota</taxon>
        <taxon>Cytophagia</taxon>
        <taxon>Cytophagales</taxon>
        <taxon>Cyclobacteriaceae</taxon>
        <taxon>Algoriphagus</taxon>
    </lineage>
</organism>
<sequence length="207" mass="23088">LANPSGLLQGAILMLQHIGQSEIAEKVQNAWLKTMEDGIHTYDIFKEGVSTQKVGTKEFAEAVIANLGQEPKTLKKVELKNSGLINIPRHVRAPRAKKELVGVDVFVHWEGTDPKKIAEELQKMNNDNLKLSMITNRGVKVWPQGFEETFCTDHWRCRYSAVEGATPSKKDILEVLAKAEEVGVDTIKTENLYLFDGVRGYSLGQGQ</sequence>
<dbReference type="STRING" id="1305737.GCA_000526355_02753"/>
<feature type="domain" description="Isopropylmalate dehydrogenase-like" evidence="1">
    <location>
        <begin position="2"/>
        <end position="63"/>
    </location>
</feature>
<dbReference type="eggNOG" id="COG0473">
    <property type="taxonomic scope" value="Bacteria"/>
</dbReference>
<accession>A0A0P7YJ66</accession>
<evidence type="ECO:0000259" key="2">
    <source>
        <dbReference type="Pfam" id="PF18324"/>
    </source>
</evidence>
<proteinExistence type="predicted"/>
<dbReference type="GO" id="GO:0016491">
    <property type="term" value="F:oxidoreductase activity"/>
    <property type="evidence" value="ECO:0007669"/>
    <property type="project" value="UniProtKB-KW"/>
</dbReference>